<dbReference type="PANTHER" id="PTHR10629:SF52">
    <property type="entry name" value="DNA (CYTOSINE-5)-METHYLTRANSFERASE 1"/>
    <property type="match status" value="1"/>
</dbReference>
<dbReference type="InterPro" id="IPR029063">
    <property type="entry name" value="SAM-dependent_MTases_sf"/>
</dbReference>
<evidence type="ECO:0000256" key="8">
    <source>
        <dbReference type="RuleBase" id="RU000416"/>
    </source>
</evidence>
<proteinExistence type="inferred from homology"/>
<dbReference type="SUPFAM" id="SSF53335">
    <property type="entry name" value="S-adenosyl-L-methionine-dependent methyltransferases"/>
    <property type="match status" value="1"/>
</dbReference>
<evidence type="ECO:0000256" key="3">
    <source>
        <dbReference type="ARBA" id="ARBA00022679"/>
    </source>
</evidence>
<dbReference type="PROSITE" id="PS51679">
    <property type="entry name" value="SAM_MT_C5"/>
    <property type="match status" value="1"/>
</dbReference>
<accession>A0A445MYB6</accession>
<keyword evidence="5" id="KW-0680">Restriction system</keyword>
<gene>
    <name evidence="9" type="primary">dcm</name>
    <name evidence="9" type="ORF">PITCH_A230109</name>
</gene>
<dbReference type="GO" id="GO:0044027">
    <property type="term" value="P:negative regulation of gene expression via chromosomal CpG island methylation"/>
    <property type="evidence" value="ECO:0007669"/>
    <property type="project" value="TreeGrafter"/>
</dbReference>
<dbReference type="EMBL" id="OJIN01000146">
    <property type="protein sequence ID" value="SPD74423.1"/>
    <property type="molecule type" value="Genomic_DNA"/>
</dbReference>
<keyword evidence="4 7" id="KW-0949">S-adenosyl-L-methionine</keyword>
<dbReference type="PRINTS" id="PR00105">
    <property type="entry name" value="C5METTRFRASE"/>
</dbReference>
<comment type="catalytic activity">
    <reaction evidence="6">
        <text>a 2'-deoxycytidine in DNA + S-adenosyl-L-methionine = a 5-methyl-2'-deoxycytidine in DNA + S-adenosyl-L-homocysteine + H(+)</text>
        <dbReference type="Rhea" id="RHEA:13681"/>
        <dbReference type="Rhea" id="RHEA-COMP:11369"/>
        <dbReference type="Rhea" id="RHEA-COMP:11370"/>
        <dbReference type="ChEBI" id="CHEBI:15378"/>
        <dbReference type="ChEBI" id="CHEBI:57856"/>
        <dbReference type="ChEBI" id="CHEBI:59789"/>
        <dbReference type="ChEBI" id="CHEBI:85452"/>
        <dbReference type="ChEBI" id="CHEBI:85454"/>
        <dbReference type="EC" id="2.1.1.37"/>
    </reaction>
</comment>
<dbReference type="Gene3D" id="3.40.50.150">
    <property type="entry name" value="Vaccinia Virus protein VP39"/>
    <property type="match status" value="1"/>
</dbReference>
<keyword evidence="2 7" id="KW-0489">Methyltransferase</keyword>
<dbReference type="Pfam" id="PF00145">
    <property type="entry name" value="DNA_methylase"/>
    <property type="match status" value="1"/>
</dbReference>
<dbReference type="GO" id="GO:0032259">
    <property type="term" value="P:methylation"/>
    <property type="evidence" value="ECO:0007669"/>
    <property type="project" value="UniProtKB-KW"/>
</dbReference>
<evidence type="ECO:0000313" key="9">
    <source>
        <dbReference type="EMBL" id="SPD74423.1"/>
    </source>
</evidence>
<keyword evidence="3 7" id="KW-0808">Transferase</keyword>
<dbReference type="Gene3D" id="3.90.120.10">
    <property type="entry name" value="DNA Methylase, subunit A, domain 2"/>
    <property type="match status" value="1"/>
</dbReference>
<evidence type="ECO:0000256" key="2">
    <source>
        <dbReference type="ARBA" id="ARBA00022603"/>
    </source>
</evidence>
<reference evidence="9" key="1">
    <citation type="submission" date="2018-01" db="EMBL/GenBank/DDBJ databases">
        <authorList>
            <person name="Regsiter A."/>
            <person name="William W."/>
        </authorList>
    </citation>
    <scope>NUCLEOTIDE SEQUENCE</scope>
    <source>
        <strain evidence="9">TRIP AH-1</strain>
    </source>
</reference>
<evidence type="ECO:0000256" key="6">
    <source>
        <dbReference type="ARBA" id="ARBA00047422"/>
    </source>
</evidence>
<dbReference type="EC" id="2.1.1.37" evidence="1"/>
<evidence type="ECO:0000256" key="5">
    <source>
        <dbReference type="ARBA" id="ARBA00022747"/>
    </source>
</evidence>
<evidence type="ECO:0000256" key="4">
    <source>
        <dbReference type="ARBA" id="ARBA00022691"/>
    </source>
</evidence>
<dbReference type="PANTHER" id="PTHR10629">
    <property type="entry name" value="CYTOSINE-SPECIFIC METHYLTRANSFERASE"/>
    <property type="match status" value="1"/>
</dbReference>
<organism evidence="9">
    <name type="scientific">uncultured Desulfobacterium sp</name>
    <dbReference type="NCBI Taxonomy" id="201089"/>
    <lineage>
        <taxon>Bacteria</taxon>
        <taxon>Pseudomonadati</taxon>
        <taxon>Thermodesulfobacteriota</taxon>
        <taxon>Desulfobacteria</taxon>
        <taxon>Desulfobacterales</taxon>
        <taxon>Desulfobacteriaceae</taxon>
        <taxon>Desulfobacterium</taxon>
        <taxon>environmental samples</taxon>
    </lineage>
</organism>
<dbReference type="NCBIfam" id="TIGR00675">
    <property type="entry name" value="dcm"/>
    <property type="match status" value="1"/>
</dbReference>
<sequence>MWRRTDMKAVDFFCGAGGLTRGLLDAGIKVITGFDRDERCRHTYEHNNPGVRFIAADIREMGLKDLLAKSRLRKYDDVLFAGCAPCQPFSSQRKGNGDRQDTTLLCEFGRIVEDALPGYVLVENVPGIAKVRGFSTFRRFLQMLETKGYSYVYDILDAKRFGVPQNRRRLVLLASRHFRPSLPQPKYGDSFRPFMTVRQAISHFPEIRAGECHKDIPNHVAASIEALNLERLRHTPHDGGDRRSWPIHLRLECHKGNYEGHTDVYGRMAWDRPAPALTGRCHSISNGRYGHPEQDRAISLREAAAIQSFPDGYVFFGSKKHVAMQIGNAVPVRLAEHIGKHIIDLRSS</sequence>
<name>A0A445MYB6_9BACT</name>
<dbReference type="GO" id="GO:0009307">
    <property type="term" value="P:DNA restriction-modification system"/>
    <property type="evidence" value="ECO:0007669"/>
    <property type="project" value="UniProtKB-KW"/>
</dbReference>
<evidence type="ECO:0000256" key="1">
    <source>
        <dbReference type="ARBA" id="ARBA00011975"/>
    </source>
</evidence>
<dbReference type="GO" id="GO:0003677">
    <property type="term" value="F:DNA binding"/>
    <property type="evidence" value="ECO:0007669"/>
    <property type="project" value="TreeGrafter"/>
</dbReference>
<dbReference type="AlphaFoldDB" id="A0A445MYB6"/>
<evidence type="ECO:0000256" key="7">
    <source>
        <dbReference type="PROSITE-ProRule" id="PRU01016"/>
    </source>
</evidence>
<protein>
    <recommendedName>
        <fullName evidence="1">DNA (cytosine-5-)-methyltransferase</fullName>
        <ecNumber evidence="1">2.1.1.37</ecNumber>
    </recommendedName>
</protein>
<dbReference type="InterPro" id="IPR050390">
    <property type="entry name" value="C5-Methyltransferase"/>
</dbReference>
<feature type="active site" evidence="7">
    <location>
        <position position="86"/>
    </location>
</feature>
<dbReference type="InterPro" id="IPR001525">
    <property type="entry name" value="C5_MeTfrase"/>
</dbReference>
<comment type="similarity">
    <text evidence="7 8">Belongs to the class I-like SAM-binding methyltransferase superfamily. C5-methyltransferase family.</text>
</comment>
<dbReference type="GO" id="GO:0003886">
    <property type="term" value="F:DNA (cytosine-5-)-methyltransferase activity"/>
    <property type="evidence" value="ECO:0007669"/>
    <property type="project" value="UniProtKB-EC"/>
</dbReference>